<dbReference type="AlphaFoldDB" id="A0A8H5NXP0"/>
<keyword evidence="3" id="KW-1185">Reference proteome</keyword>
<dbReference type="EMBL" id="JAAOAR010000434">
    <property type="protein sequence ID" value="KAF5582457.1"/>
    <property type="molecule type" value="Genomic_DNA"/>
</dbReference>
<evidence type="ECO:0000256" key="1">
    <source>
        <dbReference type="SAM" id="MobiDB-lite"/>
    </source>
</evidence>
<proteinExistence type="predicted"/>
<sequence length="126" mass="14389">MNGFHRTTSYQAYPAADSLPNRQMGTPRQQRQQRKQQMLNRRDANPWAQPEDDPATAIEDRRRRHAKNGSFKLPHSLHLKLTGLPPPGMKRAPAPGFQGPRPKNRSSRGSEFLLPSLRRKDIVGIF</sequence>
<protein>
    <submittedName>
        <fullName evidence="2">Uncharacterized protein</fullName>
    </submittedName>
</protein>
<name>A0A8H5NXP0_9HYPO</name>
<feature type="region of interest" description="Disordered" evidence="1">
    <location>
        <begin position="1"/>
        <end position="113"/>
    </location>
</feature>
<evidence type="ECO:0000313" key="3">
    <source>
        <dbReference type="Proteomes" id="UP000544095"/>
    </source>
</evidence>
<organism evidence="2 3">
    <name type="scientific">Fusarium pseudoanthophilum</name>
    <dbReference type="NCBI Taxonomy" id="48495"/>
    <lineage>
        <taxon>Eukaryota</taxon>
        <taxon>Fungi</taxon>
        <taxon>Dikarya</taxon>
        <taxon>Ascomycota</taxon>
        <taxon>Pezizomycotina</taxon>
        <taxon>Sordariomycetes</taxon>
        <taxon>Hypocreomycetidae</taxon>
        <taxon>Hypocreales</taxon>
        <taxon>Nectriaceae</taxon>
        <taxon>Fusarium</taxon>
        <taxon>Fusarium fujikuroi species complex</taxon>
    </lineage>
</organism>
<evidence type="ECO:0000313" key="2">
    <source>
        <dbReference type="EMBL" id="KAF5582457.1"/>
    </source>
</evidence>
<gene>
    <name evidence="2" type="ORF">FPANT_8530</name>
</gene>
<accession>A0A8H5NXP0</accession>
<reference evidence="2 3" key="1">
    <citation type="submission" date="2020-05" db="EMBL/GenBank/DDBJ databases">
        <title>Identification and distribution of gene clusters putatively required for synthesis of sphingolipid metabolism inhibitors in phylogenetically diverse species of the filamentous fungus Fusarium.</title>
        <authorList>
            <person name="Kim H.-S."/>
            <person name="Busman M."/>
            <person name="Brown D.W."/>
            <person name="Divon H."/>
            <person name="Uhlig S."/>
            <person name="Proctor R.H."/>
        </authorList>
    </citation>
    <scope>NUCLEOTIDE SEQUENCE [LARGE SCALE GENOMIC DNA]</scope>
    <source>
        <strain evidence="2 3">NRRL 25211</strain>
    </source>
</reference>
<comment type="caution">
    <text evidence="2">The sequence shown here is derived from an EMBL/GenBank/DDBJ whole genome shotgun (WGS) entry which is preliminary data.</text>
</comment>
<feature type="compositionally biased region" description="Polar residues" evidence="1">
    <location>
        <begin position="1"/>
        <end position="11"/>
    </location>
</feature>
<dbReference type="Proteomes" id="UP000544095">
    <property type="component" value="Unassembled WGS sequence"/>
</dbReference>